<evidence type="ECO:0000313" key="3">
    <source>
        <dbReference type="Proteomes" id="UP001187192"/>
    </source>
</evidence>
<feature type="region of interest" description="Disordered" evidence="1">
    <location>
        <begin position="260"/>
        <end position="282"/>
    </location>
</feature>
<feature type="region of interest" description="Disordered" evidence="1">
    <location>
        <begin position="1"/>
        <end position="33"/>
    </location>
</feature>
<gene>
    <name evidence="2" type="ORF">TIFTF001_029513</name>
</gene>
<sequence>MDPRAAYRGGEFGKKNQKTLREGRPRAEPKPTTVNRQLGQVELVRFVFNIRLTARLPKINETRGGYGRDMHARPGRPLPCPDSCYSRSCYQGVSVSSTRGLQSDSSSPGAWGLRITDEVMDENRAWLSGDHMGISDQDRVARLQQNFTKMGEGSKSRPGSSMPVAVSRPPFDLPSPVARVTRSREEQPSSGEPTARGRREDSRSQDPSAVVTGAKPIKRKSSVQSAVITKLSVLPSRVRLRHKATLTAWRRRSTEVKKWKEAEKEASEKAKKVEEPHSLPPGGASCCRQQAVAVFQSSAEFEARLLVEYKEGMTDMKAGFAMSNPTVTGANWFFMPEISGETAAEKDKMAVGGAEEGQVTGGARVVEDVVVIDEPEVHVDPIGTEQTPKSPYFNMRLLIFSRVWSA</sequence>
<feature type="region of interest" description="Disordered" evidence="1">
    <location>
        <begin position="149"/>
        <end position="221"/>
    </location>
</feature>
<dbReference type="AlphaFoldDB" id="A0AA88DW33"/>
<evidence type="ECO:0000313" key="2">
    <source>
        <dbReference type="EMBL" id="GMN60404.1"/>
    </source>
</evidence>
<protein>
    <submittedName>
        <fullName evidence="2">Uncharacterized protein</fullName>
    </submittedName>
</protein>
<feature type="compositionally biased region" description="Basic and acidic residues" evidence="1">
    <location>
        <begin position="260"/>
        <end position="277"/>
    </location>
</feature>
<dbReference type="Proteomes" id="UP001187192">
    <property type="component" value="Unassembled WGS sequence"/>
</dbReference>
<dbReference type="EMBL" id="BTGU01000098">
    <property type="protein sequence ID" value="GMN60404.1"/>
    <property type="molecule type" value="Genomic_DNA"/>
</dbReference>
<organism evidence="2 3">
    <name type="scientific">Ficus carica</name>
    <name type="common">Common fig</name>
    <dbReference type="NCBI Taxonomy" id="3494"/>
    <lineage>
        <taxon>Eukaryota</taxon>
        <taxon>Viridiplantae</taxon>
        <taxon>Streptophyta</taxon>
        <taxon>Embryophyta</taxon>
        <taxon>Tracheophyta</taxon>
        <taxon>Spermatophyta</taxon>
        <taxon>Magnoliopsida</taxon>
        <taxon>eudicotyledons</taxon>
        <taxon>Gunneridae</taxon>
        <taxon>Pentapetalae</taxon>
        <taxon>rosids</taxon>
        <taxon>fabids</taxon>
        <taxon>Rosales</taxon>
        <taxon>Moraceae</taxon>
        <taxon>Ficeae</taxon>
        <taxon>Ficus</taxon>
    </lineage>
</organism>
<reference evidence="2" key="1">
    <citation type="submission" date="2023-07" db="EMBL/GenBank/DDBJ databases">
        <title>draft genome sequence of fig (Ficus carica).</title>
        <authorList>
            <person name="Takahashi T."/>
            <person name="Nishimura K."/>
        </authorList>
    </citation>
    <scope>NUCLEOTIDE SEQUENCE</scope>
</reference>
<evidence type="ECO:0000256" key="1">
    <source>
        <dbReference type="SAM" id="MobiDB-lite"/>
    </source>
</evidence>
<proteinExistence type="predicted"/>
<feature type="compositionally biased region" description="Basic and acidic residues" evidence="1">
    <location>
        <begin position="195"/>
        <end position="204"/>
    </location>
</feature>
<name>A0AA88DW33_FICCA</name>
<keyword evidence="3" id="KW-1185">Reference proteome</keyword>
<comment type="caution">
    <text evidence="2">The sequence shown here is derived from an EMBL/GenBank/DDBJ whole genome shotgun (WGS) entry which is preliminary data.</text>
</comment>
<accession>A0AA88DW33</accession>
<feature type="compositionally biased region" description="Basic and acidic residues" evidence="1">
    <location>
        <begin position="1"/>
        <end position="29"/>
    </location>
</feature>